<organism evidence="3 4">
    <name type="scientific">Armillaria borealis</name>
    <dbReference type="NCBI Taxonomy" id="47425"/>
    <lineage>
        <taxon>Eukaryota</taxon>
        <taxon>Fungi</taxon>
        <taxon>Dikarya</taxon>
        <taxon>Basidiomycota</taxon>
        <taxon>Agaricomycotina</taxon>
        <taxon>Agaricomycetes</taxon>
        <taxon>Agaricomycetidae</taxon>
        <taxon>Agaricales</taxon>
        <taxon>Marasmiineae</taxon>
        <taxon>Physalacriaceae</taxon>
        <taxon>Armillaria</taxon>
    </lineage>
</organism>
<dbReference type="Pfam" id="PF20151">
    <property type="entry name" value="DUF6533"/>
    <property type="match status" value="1"/>
</dbReference>
<evidence type="ECO:0000256" key="1">
    <source>
        <dbReference type="SAM" id="Phobius"/>
    </source>
</evidence>
<evidence type="ECO:0000313" key="4">
    <source>
        <dbReference type="Proteomes" id="UP001175226"/>
    </source>
</evidence>
<proteinExistence type="predicted"/>
<accession>A0AA39JSH0</accession>
<gene>
    <name evidence="3" type="ORF">EV421DRAFT_1787587</name>
</gene>
<evidence type="ECO:0000313" key="3">
    <source>
        <dbReference type="EMBL" id="KAK0447687.1"/>
    </source>
</evidence>
<feature type="transmembrane region" description="Helical" evidence="1">
    <location>
        <begin position="212"/>
        <end position="237"/>
    </location>
</feature>
<keyword evidence="4" id="KW-1185">Reference proteome</keyword>
<keyword evidence="1" id="KW-0812">Transmembrane</keyword>
<feature type="transmembrane region" description="Helical" evidence="1">
    <location>
        <begin position="121"/>
        <end position="145"/>
    </location>
</feature>
<evidence type="ECO:0000259" key="2">
    <source>
        <dbReference type="Pfam" id="PF20151"/>
    </source>
</evidence>
<keyword evidence="1" id="KW-1133">Transmembrane helix</keyword>
<dbReference type="Proteomes" id="UP001175226">
    <property type="component" value="Unassembled WGS sequence"/>
</dbReference>
<sequence>MSIAPIGQLLLAKYTPPGAAVLILWDHCLTLDEEVAAMWGSFGGKILTKVVYIMNRYFTEVVMLYTAYVFTGLGGTRTNKDCTNVLWLLVISSIVLASISQFFIMMRAYRLWDHKPTVRRILPVVFVACTIGTLVLAVLTVLTLLRTRIELVPPKVMVCVVSGVPKTIPSALGILLLFNLLVILVSIYSALENPRRYEGEIFDSLRRDGARMYLVILWVLLLITSLVAEISVFFPVFMLTSALMVNLTSRMHLCIESLSNITREG</sequence>
<feature type="transmembrane region" description="Helical" evidence="1">
    <location>
        <begin position="57"/>
        <end position="74"/>
    </location>
</feature>
<dbReference type="EMBL" id="JAUEPT010000011">
    <property type="protein sequence ID" value="KAK0447687.1"/>
    <property type="molecule type" value="Genomic_DNA"/>
</dbReference>
<feature type="transmembrane region" description="Helical" evidence="1">
    <location>
        <begin position="86"/>
        <end position="109"/>
    </location>
</feature>
<keyword evidence="1" id="KW-0472">Membrane</keyword>
<dbReference type="InterPro" id="IPR045340">
    <property type="entry name" value="DUF6533"/>
</dbReference>
<feature type="transmembrane region" description="Helical" evidence="1">
    <location>
        <begin position="171"/>
        <end position="191"/>
    </location>
</feature>
<protein>
    <recommendedName>
        <fullName evidence="2">DUF6533 domain-containing protein</fullName>
    </recommendedName>
</protein>
<name>A0AA39JSH0_9AGAR</name>
<feature type="domain" description="DUF6533" evidence="2">
    <location>
        <begin position="19"/>
        <end position="59"/>
    </location>
</feature>
<comment type="caution">
    <text evidence="3">The sequence shown here is derived from an EMBL/GenBank/DDBJ whole genome shotgun (WGS) entry which is preliminary data.</text>
</comment>
<reference evidence="3" key="1">
    <citation type="submission" date="2023-06" db="EMBL/GenBank/DDBJ databases">
        <authorList>
            <consortium name="Lawrence Berkeley National Laboratory"/>
            <person name="Ahrendt S."/>
            <person name="Sahu N."/>
            <person name="Indic B."/>
            <person name="Wong-Bajracharya J."/>
            <person name="Merenyi Z."/>
            <person name="Ke H.-M."/>
            <person name="Monk M."/>
            <person name="Kocsube S."/>
            <person name="Drula E."/>
            <person name="Lipzen A."/>
            <person name="Balint B."/>
            <person name="Henrissat B."/>
            <person name="Andreopoulos B."/>
            <person name="Martin F.M."/>
            <person name="Harder C.B."/>
            <person name="Rigling D."/>
            <person name="Ford K.L."/>
            <person name="Foster G.D."/>
            <person name="Pangilinan J."/>
            <person name="Papanicolaou A."/>
            <person name="Barry K."/>
            <person name="LaButti K."/>
            <person name="Viragh M."/>
            <person name="Koriabine M."/>
            <person name="Yan M."/>
            <person name="Riley R."/>
            <person name="Champramary S."/>
            <person name="Plett K.L."/>
            <person name="Tsai I.J."/>
            <person name="Slot J."/>
            <person name="Sipos G."/>
            <person name="Plett J."/>
            <person name="Nagy L.G."/>
            <person name="Grigoriev I.V."/>
        </authorList>
    </citation>
    <scope>NUCLEOTIDE SEQUENCE</scope>
    <source>
        <strain evidence="3">FPL87.14</strain>
    </source>
</reference>
<dbReference type="AlphaFoldDB" id="A0AA39JSH0"/>